<feature type="region of interest" description="Disordered" evidence="1">
    <location>
        <begin position="47"/>
        <end position="66"/>
    </location>
</feature>
<dbReference type="AlphaFoldDB" id="A0A9P6I8F5"/>
<dbReference type="RefSeq" id="XP_038747296.1">
    <property type="nucleotide sequence ID" value="XM_038887689.1"/>
</dbReference>
<name>A0A9P6I8F5_9PEZI</name>
<reference evidence="2" key="2">
    <citation type="submission" date="2020-11" db="EMBL/GenBank/DDBJ databases">
        <title>Whole genome sequencing of Colletotrichum sp.</title>
        <authorList>
            <person name="Li H."/>
        </authorList>
    </citation>
    <scope>NUCLEOTIDE SEQUENCE</scope>
    <source>
        <strain evidence="2">CkLH20</strain>
    </source>
</reference>
<organism evidence="2 3">
    <name type="scientific">Colletotrichum karsti</name>
    <dbReference type="NCBI Taxonomy" id="1095194"/>
    <lineage>
        <taxon>Eukaryota</taxon>
        <taxon>Fungi</taxon>
        <taxon>Dikarya</taxon>
        <taxon>Ascomycota</taxon>
        <taxon>Pezizomycotina</taxon>
        <taxon>Sordariomycetes</taxon>
        <taxon>Hypocreomycetidae</taxon>
        <taxon>Glomerellales</taxon>
        <taxon>Glomerellaceae</taxon>
        <taxon>Colletotrichum</taxon>
        <taxon>Colletotrichum boninense species complex</taxon>
    </lineage>
</organism>
<sequence length="66" mass="7332">MVTNASNVLPGQVRQRFDHDVPYDEFANIHIPFSALREMLEDAVASAVQNRDAPYTEGATDEQVLA</sequence>
<protein>
    <submittedName>
        <fullName evidence="2">Uncharacterized protein</fullName>
    </submittedName>
</protein>
<gene>
    <name evidence="2" type="ORF">CkaCkLH20_04970</name>
</gene>
<dbReference type="GeneID" id="62160763"/>
<proteinExistence type="predicted"/>
<comment type="caution">
    <text evidence="2">The sequence shown here is derived from an EMBL/GenBank/DDBJ whole genome shotgun (WGS) entry which is preliminary data.</text>
</comment>
<evidence type="ECO:0000313" key="2">
    <source>
        <dbReference type="EMBL" id="KAF9877835.1"/>
    </source>
</evidence>
<evidence type="ECO:0000313" key="3">
    <source>
        <dbReference type="Proteomes" id="UP000781932"/>
    </source>
</evidence>
<accession>A0A9P6I8F5</accession>
<reference evidence="2" key="1">
    <citation type="submission" date="2020-03" db="EMBL/GenBank/DDBJ databases">
        <authorList>
            <person name="He L."/>
        </authorList>
    </citation>
    <scope>NUCLEOTIDE SEQUENCE</scope>
    <source>
        <strain evidence="2">CkLH20</strain>
    </source>
</reference>
<keyword evidence="3" id="KW-1185">Reference proteome</keyword>
<evidence type="ECO:0000256" key="1">
    <source>
        <dbReference type="SAM" id="MobiDB-lite"/>
    </source>
</evidence>
<dbReference type="EMBL" id="JAATWM020000013">
    <property type="protein sequence ID" value="KAF9877835.1"/>
    <property type="molecule type" value="Genomic_DNA"/>
</dbReference>
<dbReference type="Proteomes" id="UP000781932">
    <property type="component" value="Unassembled WGS sequence"/>
</dbReference>